<dbReference type="AlphaFoldDB" id="A0A1U7PQA1"/>
<evidence type="ECO:0000313" key="4">
    <source>
        <dbReference type="Proteomes" id="UP000187550"/>
    </source>
</evidence>
<dbReference type="Proteomes" id="UP000187550">
    <property type="component" value="Unassembled WGS sequence"/>
</dbReference>
<name>A0A1U7PQA1_9BACI</name>
<dbReference type="EMBL" id="FTPL01000002">
    <property type="protein sequence ID" value="SIT82712.1"/>
    <property type="molecule type" value="Genomic_DNA"/>
</dbReference>
<evidence type="ECO:0000313" key="3">
    <source>
        <dbReference type="EMBL" id="SIT82712.1"/>
    </source>
</evidence>
<dbReference type="STRING" id="550447.SAMN05428946_1540"/>
<evidence type="ECO:0000256" key="2">
    <source>
        <dbReference type="HAMAP-Rule" id="MF_01507"/>
    </source>
</evidence>
<dbReference type="NCBIfam" id="NF003997">
    <property type="entry name" value="PRK05473.1"/>
    <property type="match status" value="1"/>
</dbReference>
<keyword evidence="4" id="KW-1185">Reference proteome</keyword>
<dbReference type="InterPro" id="IPR009309">
    <property type="entry name" value="IreB"/>
</dbReference>
<protein>
    <recommendedName>
        <fullName evidence="2">UPF0297 protein SAMN05428946_1540</fullName>
    </recommendedName>
</protein>
<dbReference type="PANTHER" id="PTHR40067">
    <property type="entry name" value="UPF0297 PROTEIN YRZL"/>
    <property type="match status" value="1"/>
</dbReference>
<sequence length="108" mass="12269">MGGMAAEPMPRGESGVLILDSFDKTMKFNFPEEPMEDEVRTVMLKVHAALKEKGYSPINQIVGYLLSGDPAYIPRHDDARNMIRKLERDEIIEELVKYYIAGHDGKRS</sequence>
<comment type="similarity">
    <text evidence="1 2">Belongs to the UPF0297 family.</text>
</comment>
<reference evidence="4" key="1">
    <citation type="submission" date="2017-01" db="EMBL/GenBank/DDBJ databases">
        <authorList>
            <person name="Varghese N."/>
            <person name="Submissions S."/>
        </authorList>
    </citation>
    <scope>NUCLEOTIDE SEQUENCE [LARGE SCALE GENOMIC DNA]</scope>
    <source>
        <strain evidence="4">MNA4</strain>
    </source>
</reference>
<dbReference type="Pfam" id="PF06135">
    <property type="entry name" value="IreB"/>
    <property type="match status" value="1"/>
</dbReference>
<accession>A0A1U7PQA1</accession>
<organism evidence="3 4">
    <name type="scientific">Edaphobacillus lindanitolerans</name>
    <dbReference type="NCBI Taxonomy" id="550447"/>
    <lineage>
        <taxon>Bacteria</taxon>
        <taxon>Bacillati</taxon>
        <taxon>Bacillota</taxon>
        <taxon>Bacilli</taxon>
        <taxon>Bacillales</taxon>
        <taxon>Bacillaceae</taxon>
        <taxon>Edaphobacillus</taxon>
    </lineage>
</organism>
<proteinExistence type="inferred from homology"/>
<evidence type="ECO:0000256" key="1">
    <source>
        <dbReference type="ARBA" id="ARBA00010888"/>
    </source>
</evidence>
<gene>
    <name evidence="3" type="ORF">SAMN05428946_1540</name>
</gene>
<dbReference type="PANTHER" id="PTHR40067:SF1">
    <property type="entry name" value="UPF0297 PROTEIN YRZL"/>
    <property type="match status" value="1"/>
</dbReference>
<dbReference type="HAMAP" id="MF_01507">
    <property type="entry name" value="UPF0297"/>
    <property type="match status" value="1"/>
</dbReference>